<dbReference type="EMBL" id="JBEPIJ010000012">
    <property type="protein sequence ID" value="MES0874596.1"/>
    <property type="molecule type" value="Genomic_DNA"/>
</dbReference>
<dbReference type="InterPro" id="IPR022584">
    <property type="entry name" value="DUF2937"/>
</dbReference>
<sequence length="171" mass="19106">MSIVTGLADRLLFAAGLVLFLQIPQFIDHYTQRYAGYHQALADSVRQYQDSADAHYGGDLPLMIHEFETAQAPAMRDMGAKMQRERRLLDEMTAGLARLRSGSLPAQIAQLARDYDSPLLRATFEDFEPGLPFTQEAAVCGLVGGILASGLFNLLIWPLRRLFSHRPMVRV</sequence>
<evidence type="ECO:0000313" key="3">
    <source>
        <dbReference type="Proteomes" id="UP001465331"/>
    </source>
</evidence>
<accession>A0ABV2ABH2</accession>
<keyword evidence="1" id="KW-0472">Membrane</keyword>
<dbReference type="Pfam" id="PF11157">
    <property type="entry name" value="DUF2937"/>
    <property type="match status" value="1"/>
</dbReference>
<feature type="transmembrane region" description="Helical" evidence="1">
    <location>
        <begin position="136"/>
        <end position="159"/>
    </location>
</feature>
<keyword evidence="1" id="KW-1133">Transmembrane helix</keyword>
<dbReference type="RefSeq" id="WP_352889848.1">
    <property type="nucleotide sequence ID" value="NZ_JBEPIJ010000012.1"/>
</dbReference>
<keyword evidence="3" id="KW-1185">Reference proteome</keyword>
<comment type="caution">
    <text evidence="2">The sequence shown here is derived from an EMBL/GenBank/DDBJ whole genome shotgun (WGS) entry which is preliminary data.</text>
</comment>
<evidence type="ECO:0000313" key="2">
    <source>
        <dbReference type="EMBL" id="MES0874596.1"/>
    </source>
</evidence>
<gene>
    <name evidence="2" type="ORF">ABSH63_11345</name>
</gene>
<name>A0ABV2ABH2_9GAMM</name>
<protein>
    <submittedName>
        <fullName evidence="2">DUF2937 family protein</fullName>
    </submittedName>
</protein>
<keyword evidence="1" id="KW-0812">Transmembrane</keyword>
<evidence type="ECO:0000256" key="1">
    <source>
        <dbReference type="SAM" id="Phobius"/>
    </source>
</evidence>
<proteinExistence type="predicted"/>
<reference evidence="2 3" key="1">
    <citation type="submission" date="2024-06" db="EMBL/GenBank/DDBJ databases">
        <authorList>
            <person name="Li Z."/>
            <person name="Jiang Y."/>
        </authorList>
    </citation>
    <scope>NUCLEOTIDE SEQUENCE [LARGE SCALE GENOMIC DNA]</scope>
    <source>
        <strain evidence="2 3">HSW-8</strain>
    </source>
</reference>
<dbReference type="Proteomes" id="UP001465331">
    <property type="component" value="Unassembled WGS sequence"/>
</dbReference>
<organism evidence="2 3">
    <name type="scientific">Sinimarinibacterium thermocellulolyticum</name>
    <dbReference type="NCBI Taxonomy" id="3170016"/>
    <lineage>
        <taxon>Bacteria</taxon>
        <taxon>Pseudomonadati</taxon>
        <taxon>Pseudomonadota</taxon>
        <taxon>Gammaproteobacteria</taxon>
        <taxon>Nevskiales</taxon>
        <taxon>Nevskiaceae</taxon>
        <taxon>Sinimarinibacterium</taxon>
    </lineage>
</organism>